<name>A0A0H2R1L9_9AGAM</name>
<keyword evidence="3" id="KW-1185">Reference proteome</keyword>
<proteinExistence type="predicted"/>
<feature type="compositionally biased region" description="Acidic residues" evidence="1">
    <location>
        <begin position="65"/>
        <end position="84"/>
    </location>
</feature>
<dbReference type="EMBL" id="KQ086282">
    <property type="protein sequence ID" value="KLO05635.1"/>
    <property type="molecule type" value="Genomic_DNA"/>
</dbReference>
<accession>A0A0H2R1L9</accession>
<feature type="region of interest" description="Disordered" evidence="1">
    <location>
        <begin position="1"/>
        <end position="87"/>
    </location>
</feature>
<sequence length="218" mass="23386">MSKPKSGEKTKKNKSSSGSSESSSTSSSSSSKKRGRDEDSQRSSGTHKKTRRLEDEAVTSSESGTENETDGDGGSESPDEDSIDEPAIVSAVKATVKVKKEKDTCAYIMKGAPHLLRVAALDLNLPTLLANGILHDAALEEGSTTDMAERDVKTYRIVKHLLPGIVDVYNQLGNSEFRSQFLGKIAEKASGGRSTDGNKSKTHHQEKWVCSIATGSIR</sequence>
<gene>
    <name evidence="2" type="ORF">SCHPADRAFT_896093</name>
</gene>
<evidence type="ECO:0000256" key="1">
    <source>
        <dbReference type="SAM" id="MobiDB-lite"/>
    </source>
</evidence>
<feature type="compositionally biased region" description="Low complexity" evidence="1">
    <location>
        <begin position="15"/>
        <end position="30"/>
    </location>
</feature>
<feature type="compositionally biased region" description="Basic and acidic residues" evidence="1">
    <location>
        <begin position="1"/>
        <end position="10"/>
    </location>
</feature>
<evidence type="ECO:0000313" key="3">
    <source>
        <dbReference type="Proteomes" id="UP000053477"/>
    </source>
</evidence>
<evidence type="ECO:0000313" key="2">
    <source>
        <dbReference type="EMBL" id="KLO05635.1"/>
    </source>
</evidence>
<dbReference type="InParanoid" id="A0A0H2R1L9"/>
<protein>
    <submittedName>
        <fullName evidence="2">Uncharacterized protein</fullName>
    </submittedName>
</protein>
<reference evidence="2 3" key="1">
    <citation type="submission" date="2015-04" db="EMBL/GenBank/DDBJ databases">
        <title>Complete genome sequence of Schizopora paradoxa KUC8140, a cosmopolitan wood degrader in East Asia.</title>
        <authorList>
            <consortium name="DOE Joint Genome Institute"/>
            <person name="Min B."/>
            <person name="Park H."/>
            <person name="Jang Y."/>
            <person name="Kim J.-J."/>
            <person name="Kim K.H."/>
            <person name="Pangilinan J."/>
            <person name="Lipzen A."/>
            <person name="Riley R."/>
            <person name="Grigoriev I.V."/>
            <person name="Spatafora J.W."/>
            <person name="Choi I.-G."/>
        </authorList>
    </citation>
    <scope>NUCLEOTIDE SEQUENCE [LARGE SCALE GENOMIC DNA]</scope>
    <source>
        <strain evidence="2 3">KUC8140</strain>
    </source>
</reference>
<dbReference type="Proteomes" id="UP000053477">
    <property type="component" value="Unassembled WGS sequence"/>
</dbReference>
<dbReference type="AlphaFoldDB" id="A0A0H2R1L9"/>
<organism evidence="2 3">
    <name type="scientific">Schizopora paradoxa</name>
    <dbReference type="NCBI Taxonomy" id="27342"/>
    <lineage>
        <taxon>Eukaryota</taxon>
        <taxon>Fungi</taxon>
        <taxon>Dikarya</taxon>
        <taxon>Basidiomycota</taxon>
        <taxon>Agaricomycotina</taxon>
        <taxon>Agaricomycetes</taxon>
        <taxon>Hymenochaetales</taxon>
        <taxon>Schizoporaceae</taxon>
        <taxon>Schizopora</taxon>
    </lineage>
</organism>